<comment type="similarity">
    <text evidence="7">Belongs to the AP2/ERF transcription factor family. ERF subfamily.</text>
</comment>
<accession>A0A2I0VJQ2</accession>
<dbReference type="AlphaFoldDB" id="A0A2I0VJQ2"/>
<dbReference type="InterPro" id="IPR016177">
    <property type="entry name" value="DNA-bd_dom_sf"/>
</dbReference>
<proteinExistence type="inferred from homology"/>
<dbReference type="Proteomes" id="UP000233837">
    <property type="component" value="Unassembled WGS sequence"/>
</dbReference>
<dbReference type="GO" id="GO:0003700">
    <property type="term" value="F:DNA-binding transcription factor activity"/>
    <property type="evidence" value="ECO:0007669"/>
    <property type="project" value="InterPro"/>
</dbReference>
<evidence type="ECO:0000256" key="1">
    <source>
        <dbReference type="ARBA" id="ARBA00004123"/>
    </source>
</evidence>
<name>A0A2I0VJQ2_9ASPA</name>
<dbReference type="OrthoDB" id="1932364at2759"/>
<dbReference type="EMBL" id="KZ503471">
    <property type="protein sequence ID" value="PKU63640.1"/>
    <property type="molecule type" value="Genomic_DNA"/>
</dbReference>
<evidence type="ECO:0000259" key="9">
    <source>
        <dbReference type="PROSITE" id="PS51032"/>
    </source>
</evidence>
<keyword evidence="2" id="KW-0805">Transcription regulation</keyword>
<dbReference type="Gene3D" id="3.30.730.10">
    <property type="entry name" value="AP2/ERF domain"/>
    <property type="match status" value="1"/>
</dbReference>
<keyword evidence="11" id="KW-1185">Reference proteome</keyword>
<comment type="subcellular location">
    <subcellularLocation>
        <location evidence="1">Nucleus</location>
    </subcellularLocation>
</comment>
<feature type="region of interest" description="Disordered" evidence="8">
    <location>
        <begin position="1"/>
        <end position="26"/>
    </location>
</feature>
<dbReference type="PANTHER" id="PTHR31839:SF85">
    <property type="entry name" value="AP2_ERF DOMAIN-CONTAINING PROTEIN"/>
    <property type="match status" value="1"/>
</dbReference>
<dbReference type="GO" id="GO:0005634">
    <property type="term" value="C:nucleus"/>
    <property type="evidence" value="ECO:0007669"/>
    <property type="project" value="UniProtKB-SubCell"/>
</dbReference>
<evidence type="ECO:0000313" key="10">
    <source>
        <dbReference type="EMBL" id="PKU63640.1"/>
    </source>
</evidence>
<dbReference type="SMART" id="SM00380">
    <property type="entry name" value="AP2"/>
    <property type="match status" value="1"/>
</dbReference>
<dbReference type="PANTHER" id="PTHR31839">
    <property type="entry name" value="DEHYDRATION-RESPONSIVE ELEMENT-BINDING PROTEIN 1D"/>
    <property type="match status" value="1"/>
</dbReference>
<dbReference type="InterPro" id="IPR036955">
    <property type="entry name" value="AP2/ERF_dom_sf"/>
</dbReference>
<reference evidence="10 11" key="1">
    <citation type="journal article" date="2016" name="Sci. Rep.">
        <title>The Dendrobium catenatum Lindl. genome sequence provides insights into polysaccharide synthase, floral development and adaptive evolution.</title>
        <authorList>
            <person name="Zhang G.Q."/>
            <person name="Xu Q."/>
            <person name="Bian C."/>
            <person name="Tsai W.C."/>
            <person name="Yeh C.M."/>
            <person name="Liu K.W."/>
            <person name="Yoshida K."/>
            <person name="Zhang L.S."/>
            <person name="Chang S.B."/>
            <person name="Chen F."/>
            <person name="Shi Y."/>
            <person name="Su Y.Y."/>
            <person name="Zhang Y.Q."/>
            <person name="Chen L.J."/>
            <person name="Yin Y."/>
            <person name="Lin M."/>
            <person name="Huang H."/>
            <person name="Deng H."/>
            <person name="Wang Z.W."/>
            <person name="Zhu S.L."/>
            <person name="Zhao X."/>
            <person name="Deng C."/>
            <person name="Niu S.C."/>
            <person name="Huang J."/>
            <person name="Wang M."/>
            <person name="Liu G.H."/>
            <person name="Yang H.J."/>
            <person name="Xiao X.J."/>
            <person name="Hsiao Y.Y."/>
            <person name="Wu W.L."/>
            <person name="Chen Y.Y."/>
            <person name="Mitsuda N."/>
            <person name="Ohme-Takagi M."/>
            <person name="Luo Y.B."/>
            <person name="Van de Peer Y."/>
            <person name="Liu Z.J."/>
        </authorList>
    </citation>
    <scope>NUCLEOTIDE SEQUENCE [LARGE SCALE GENOMIC DNA]</scope>
    <source>
        <tissue evidence="10">The whole plant</tissue>
    </source>
</reference>
<evidence type="ECO:0000256" key="8">
    <source>
        <dbReference type="SAM" id="MobiDB-lite"/>
    </source>
</evidence>
<sequence length="178" mass="19715">MADSTPPSQVQTSASNTKPNVPPSRYHGVSLHNGKWKAEVYSWHHSKTIWLGLYATPEMAAITYDVGALAYNGGNAVFNFPDALRLHPVLKTTSITHVRAAATEVATQYGLRPKAVDASEVTSQEIGEYVDEDELFYMPQVLTDMAEGLMISPPRLGPPEHYEPLEVVQDDNLWNFDD</sequence>
<evidence type="ECO:0000256" key="5">
    <source>
        <dbReference type="ARBA" id="ARBA00023163"/>
    </source>
</evidence>
<keyword evidence="6" id="KW-0539">Nucleus</keyword>
<evidence type="ECO:0000256" key="2">
    <source>
        <dbReference type="ARBA" id="ARBA00023015"/>
    </source>
</evidence>
<dbReference type="GO" id="GO:0003677">
    <property type="term" value="F:DNA binding"/>
    <property type="evidence" value="ECO:0007669"/>
    <property type="project" value="UniProtKB-KW"/>
</dbReference>
<dbReference type="InterPro" id="IPR045277">
    <property type="entry name" value="DRE1A-I"/>
</dbReference>
<evidence type="ECO:0000256" key="7">
    <source>
        <dbReference type="ARBA" id="ARBA00024343"/>
    </source>
</evidence>
<feature type="compositionally biased region" description="Polar residues" evidence="8">
    <location>
        <begin position="1"/>
        <end position="19"/>
    </location>
</feature>
<keyword evidence="5" id="KW-0804">Transcription</keyword>
<evidence type="ECO:0000256" key="4">
    <source>
        <dbReference type="ARBA" id="ARBA00023159"/>
    </source>
</evidence>
<evidence type="ECO:0000256" key="3">
    <source>
        <dbReference type="ARBA" id="ARBA00023125"/>
    </source>
</evidence>
<reference evidence="10 11" key="2">
    <citation type="journal article" date="2017" name="Nature">
        <title>The Apostasia genome and the evolution of orchids.</title>
        <authorList>
            <person name="Zhang G.Q."/>
            <person name="Liu K.W."/>
            <person name="Li Z."/>
            <person name="Lohaus R."/>
            <person name="Hsiao Y.Y."/>
            <person name="Niu S.C."/>
            <person name="Wang J.Y."/>
            <person name="Lin Y.C."/>
            <person name="Xu Q."/>
            <person name="Chen L.J."/>
            <person name="Yoshida K."/>
            <person name="Fujiwara S."/>
            <person name="Wang Z.W."/>
            <person name="Zhang Y.Q."/>
            <person name="Mitsuda N."/>
            <person name="Wang M."/>
            <person name="Liu G.H."/>
            <person name="Pecoraro L."/>
            <person name="Huang H.X."/>
            <person name="Xiao X.J."/>
            <person name="Lin M."/>
            <person name="Wu X.Y."/>
            <person name="Wu W.L."/>
            <person name="Chen Y.Y."/>
            <person name="Chang S.B."/>
            <person name="Sakamoto S."/>
            <person name="Ohme-Takagi M."/>
            <person name="Yagi M."/>
            <person name="Zeng S.J."/>
            <person name="Shen C.Y."/>
            <person name="Yeh C.M."/>
            <person name="Luo Y.B."/>
            <person name="Tsai W.C."/>
            <person name="Van de Peer Y."/>
            <person name="Liu Z.J."/>
        </authorList>
    </citation>
    <scope>NUCLEOTIDE SEQUENCE [LARGE SCALE GENOMIC DNA]</scope>
    <source>
        <tissue evidence="10">The whole plant</tissue>
    </source>
</reference>
<keyword evidence="4" id="KW-0010">Activator</keyword>
<organism evidence="10 11">
    <name type="scientific">Dendrobium catenatum</name>
    <dbReference type="NCBI Taxonomy" id="906689"/>
    <lineage>
        <taxon>Eukaryota</taxon>
        <taxon>Viridiplantae</taxon>
        <taxon>Streptophyta</taxon>
        <taxon>Embryophyta</taxon>
        <taxon>Tracheophyta</taxon>
        <taxon>Spermatophyta</taxon>
        <taxon>Magnoliopsida</taxon>
        <taxon>Liliopsida</taxon>
        <taxon>Asparagales</taxon>
        <taxon>Orchidaceae</taxon>
        <taxon>Epidendroideae</taxon>
        <taxon>Malaxideae</taxon>
        <taxon>Dendrobiinae</taxon>
        <taxon>Dendrobium</taxon>
    </lineage>
</organism>
<dbReference type="CDD" id="cd00018">
    <property type="entry name" value="AP2"/>
    <property type="match status" value="1"/>
</dbReference>
<feature type="domain" description="AP2/ERF" evidence="9">
    <location>
        <begin position="25"/>
        <end position="81"/>
    </location>
</feature>
<dbReference type="SUPFAM" id="SSF54171">
    <property type="entry name" value="DNA-binding domain"/>
    <property type="match status" value="1"/>
</dbReference>
<gene>
    <name evidence="10" type="primary">ERF026</name>
    <name evidence="10" type="ORF">MA16_Dca025176</name>
</gene>
<evidence type="ECO:0000256" key="6">
    <source>
        <dbReference type="ARBA" id="ARBA00023242"/>
    </source>
</evidence>
<dbReference type="PROSITE" id="PS51032">
    <property type="entry name" value="AP2_ERF"/>
    <property type="match status" value="1"/>
</dbReference>
<keyword evidence="3" id="KW-0238">DNA-binding</keyword>
<protein>
    <submittedName>
        <fullName evidence="10">Ethylene-responsive transcription factor ERF026</fullName>
    </submittedName>
</protein>
<dbReference type="InterPro" id="IPR001471">
    <property type="entry name" value="AP2/ERF_dom"/>
</dbReference>
<evidence type="ECO:0000313" key="11">
    <source>
        <dbReference type="Proteomes" id="UP000233837"/>
    </source>
</evidence>